<accession>A0A0J6CL30</accession>
<dbReference type="OrthoDB" id="9759607at2"/>
<dbReference type="PROSITE" id="PS50112">
    <property type="entry name" value="PAS"/>
    <property type="match status" value="2"/>
</dbReference>
<dbReference type="SUPFAM" id="SSF47413">
    <property type="entry name" value="lambda repressor-like DNA-binding domains"/>
    <property type="match status" value="1"/>
</dbReference>
<gene>
    <name evidence="9" type="ORF">AB986_13600</name>
</gene>
<dbReference type="SMART" id="SM00091">
    <property type="entry name" value="PAS"/>
    <property type="match status" value="2"/>
</dbReference>
<dbReference type="Gene3D" id="3.30.450.20">
    <property type="entry name" value="PAS domain"/>
    <property type="match status" value="3"/>
</dbReference>
<dbReference type="Pfam" id="PF13426">
    <property type="entry name" value="PAS_9"/>
    <property type="match status" value="2"/>
</dbReference>
<dbReference type="CDD" id="cd00130">
    <property type="entry name" value="PAS"/>
    <property type="match status" value="3"/>
</dbReference>
<evidence type="ECO:0000256" key="5">
    <source>
        <dbReference type="ARBA" id="ARBA00022777"/>
    </source>
</evidence>
<dbReference type="STRING" id="157733.AB986_13600"/>
<dbReference type="Proteomes" id="UP000035996">
    <property type="component" value="Unassembled WGS sequence"/>
</dbReference>
<evidence type="ECO:0000256" key="3">
    <source>
        <dbReference type="ARBA" id="ARBA00022553"/>
    </source>
</evidence>
<organism evidence="9 10">
    <name type="scientific">Guptibacillus hwajinpoensis</name>
    <dbReference type="NCBI Taxonomy" id="208199"/>
    <lineage>
        <taxon>Bacteria</taxon>
        <taxon>Bacillati</taxon>
        <taxon>Bacillota</taxon>
        <taxon>Bacilli</taxon>
        <taxon>Bacillales</taxon>
        <taxon>Guptibacillaceae</taxon>
        <taxon>Guptibacillus</taxon>
    </lineage>
</organism>
<dbReference type="InterPro" id="IPR001387">
    <property type="entry name" value="Cro/C1-type_HTH"/>
</dbReference>
<keyword evidence="10" id="KW-1185">Reference proteome</keyword>
<evidence type="ECO:0000259" key="7">
    <source>
        <dbReference type="PROSITE" id="PS50113"/>
    </source>
</evidence>
<dbReference type="NCBIfam" id="TIGR00229">
    <property type="entry name" value="sensory_box"/>
    <property type="match status" value="2"/>
</dbReference>
<comment type="caution">
    <text evidence="9">The sequence shown here is derived from an EMBL/GenBank/DDBJ whole genome shotgun (WGS) entry which is preliminary data.</text>
</comment>
<feature type="domain" description="HTH cro/C1-type" evidence="8">
    <location>
        <begin position="383"/>
        <end position="438"/>
    </location>
</feature>
<dbReference type="GO" id="GO:0003677">
    <property type="term" value="F:DNA binding"/>
    <property type="evidence" value="ECO:0007669"/>
    <property type="project" value="InterPro"/>
</dbReference>
<dbReference type="PANTHER" id="PTHR43304:SF1">
    <property type="entry name" value="PAC DOMAIN-CONTAINING PROTEIN"/>
    <property type="match status" value="1"/>
</dbReference>
<protein>
    <recommendedName>
        <fullName evidence="2">histidine kinase</fullName>
        <ecNumber evidence="2">2.7.13.3</ecNumber>
    </recommendedName>
</protein>
<keyword evidence="3" id="KW-0597">Phosphoprotein</keyword>
<dbReference type="InterPro" id="IPR000014">
    <property type="entry name" value="PAS"/>
</dbReference>
<dbReference type="EMBL" id="LELK01000004">
    <property type="protein sequence ID" value="KMM36941.1"/>
    <property type="molecule type" value="Genomic_DNA"/>
</dbReference>
<evidence type="ECO:0000256" key="4">
    <source>
        <dbReference type="ARBA" id="ARBA00022679"/>
    </source>
</evidence>
<dbReference type="PROSITE" id="PS50113">
    <property type="entry name" value="PAC"/>
    <property type="match status" value="1"/>
</dbReference>
<dbReference type="InterPro" id="IPR052162">
    <property type="entry name" value="Sensor_kinase/Photoreceptor"/>
</dbReference>
<feature type="domain" description="PAS" evidence="6">
    <location>
        <begin position="128"/>
        <end position="191"/>
    </location>
</feature>
<dbReference type="InterPro" id="IPR010982">
    <property type="entry name" value="Lambda_DNA-bd_dom_sf"/>
</dbReference>
<evidence type="ECO:0000259" key="6">
    <source>
        <dbReference type="PROSITE" id="PS50112"/>
    </source>
</evidence>
<evidence type="ECO:0000313" key="10">
    <source>
        <dbReference type="Proteomes" id="UP000035996"/>
    </source>
</evidence>
<sequence>MEELAVAVSKTGKLKFVSYLIQKTLGPEHKLFKSPSVFHLVHPDDIPKIELALIKTIEAKECHTIKFRYKRRSGEWIIITASAVPLMNGNEIDEPLVLVNQFKTADGKCLISGKNTSIDHLKSKCNLLFEKNPDAMFSLDLEGRFTSVNNACSQISGYSKEELASLRLFDLLSKPLREAAIEKFNEIIQDSDDQVTSVIQIFHKHGKTIDLKVTCIPIIEEERISGVYGIAKDITERRYLKNELLKAKENFRMLLNTFHSGIFISEFNPNGPTCRFIEVNKMACEILGYTKDELLEMSYINLHPPDLHQILYKHVKRFRKNESISFKSVHITKHGEKLPVEITTQLLTLNHNKVIVSIVDYQSMRMKYLYNEEQYPRDPGKNLRLLMAEMDINTTELATITNLTQATISNLRTGKVKKPNIETARKISAALNEKVSTIWPSLDY</sequence>
<evidence type="ECO:0000256" key="2">
    <source>
        <dbReference type="ARBA" id="ARBA00012438"/>
    </source>
</evidence>
<feature type="domain" description="PAC" evidence="7">
    <location>
        <begin position="195"/>
        <end position="246"/>
    </location>
</feature>
<keyword evidence="4" id="KW-0808">Transferase</keyword>
<dbReference type="Gene3D" id="1.10.260.40">
    <property type="entry name" value="lambda repressor-like DNA-binding domains"/>
    <property type="match status" value="1"/>
</dbReference>
<dbReference type="InterPro" id="IPR000700">
    <property type="entry name" value="PAS-assoc_C"/>
</dbReference>
<dbReference type="Pfam" id="PF08447">
    <property type="entry name" value="PAS_3"/>
    <property type="match status" value="1"/>
</dbReference>
<dbReference type="CDD" id="cd00093">
    <property type="entry name" value="HTH_XRE"/>
    <property type="match status" value="1"/>
</dbReference>
<comment type="catalytic activity">
    <reaction evidence="1">
        <text>ATP + protein L-histidine = ADP + protein N-phospho-L-histidine.</text>
        <dbReference type="EC" id="2.7.13.3"/>
    </reaction>
</comment>
<reference evidence="9" key="1">
    <citation type="submission" date="2015-06" db="EMBL/GenBank/DDBJ databases">
        <authorList>
            <person name="Liu B."/>
            <person name="Wang J."/>
            <person name="Zhu Y."/>
            <person name="Liu G."/>
            <person name="Chen Q."/>
            <person name="Zheng C."/>
            <person name="Che J."/>
            <person name="Ge C."/>
            <person name="Shi H."/>
            <person name="Pan Z."/>
            <person name="Liu X."/>
        </authorList>
    </citation>
    <scope>NUCLEOTIDE SEQUENCE [LARGE SCALE GENOMIC DNA]</scope>
    <source>
        <strain evidence="9">DSM 16346</strain>
    </source>
</reference>
<keyword evidence="5" id="KW-0418">Kinase</keyword>
<evidence type="ECO:0000313" key="9">
    <source>
        <dbReference type="EMBL" id="KMM36941.1"/>
    </source>
</evidence>
<dbReference type="EC" id="2.7.13.3" evidence="2"/>
<dbReference type="Pfam" id="PF13443">
    <property type="entry name" value="HTH_26"/>
    <property type="match status" value="1"/>
</dbReference>
<name>A0A0J6CL30_9BACL</name>
<dbReference type="InterPro" id="IPR035965">
    <property type="entry name" value="PAS-like_dom_sf"/>
</dbReference>
<feature type="domain" description="PAS" evidence="6">
    <location>
        <begin position="247"/>
        <end position="322"/>
    </location>
</feature>
<dbReference type="GO" id="GO:0004673">
    <property type="term" value="F:protein histidine kinase activity"/>
    <property type="evidence" value="ECO:0007669"/>
    <property type="project" value="UniProtKB-EC"/>
</dbReference>
<dbReference type="InterPro" id="IPR013655">
    <property type="entry name" value="PAS_fold_3"/>
</dbReference>
<dbReference type="RefSeq" id="WP_048311657.1">
    <property type="nucleotide sequence ID" value="NZ_CP119526.1"/>
</dbReference>
<proteinExistence type="predicted"/>
<dbReference type="AlphaFoldDB" id="A0A0J6CL30"/>
<evidence type="ECO:0000256" key="1">
    <source>
        <dbReference type="ARBA" id="ARBA00000085"/>
    </source>
</evidence>
<dbReference type="PANTHER" id="PTHR43304">
    <property type="entry name" value="PHYTOCHROME-LIKE PROTEIN CPH1"/>
    <property type="match status" value="1"/>
</dbReference>
<evidence type="ECO:0000259" key="8">
    <source>
        <dbReference type="PROSITE" id="PS50943"/>
    </source>
</evidence>
<dbReference type="PROSITE" id="PS50943">
    <property type="entry name" value="HTH_CROC1"/>
    <property type="match status" value="1"/>
</dbReference>
<dbReference type="SMART" id="SM00530">
    <property type="entry name" value="HTH_XRE"/>
    <property type="match status" value="1"/>
</dbReference>
<dbReference type="SUPFAM" id="SSF55785">
    <property type="entry name" value="PYP-like sensor domain (PAS domain)"/>
    <property type="match status" value="3"/>
</dbReference>